<organism evidence="2">
    <name type="scientific">marine sediment metagenome</name>
    <dbReference type="NCBI Taxonomy" id="412755"/>
    <lineage>
        <taxon>unclassified sequences</taxon>
        <taxon>metagenomes</taxon>
        <taxon>ecological metagenomes</taxon>
    </lineage>
</organism>
<proteinExistence type="predicted"/>
<accession>X0VQZ1</accession>
<name>X0VQZ1_9ZZZZ</name>
<dbReference type="InterPro" id="IPR026870">
    <property type="entry name" value="Zinc_ribbon_dom"/>
</dbReference>
<dbReference type="AlphaFoldDB" id="X0VQZ1"/>
<sequence>MNALVCPRCGLDHPESERFCSNCGMPLVYSDGREEAPATDAHERARKVRPQFARGELVRITGSRSLVDGEMIQGILLDQGIPSMLRRARGFDVPDFLAAGPRDVLVPESG</sequence>
<evidence type="ECO:0000313" key="2">
    <source>
        <dbReference type="EMBL" id="GAG20645.1"/>
    </source>
</evidence>
<dbReference type="EMBL" id="BARS01034296">
    <property type="protein sequence ID" value="GAG20645.1"/>
    <property type="molecule type" value="Genomic_DNA"/>
</dbReference>
<protein>
    <recommendedName>
        <fullName evidence="1">Zinc-ribbon domain-containing protein</fullName>
    </recommendedName>
</protein>
<reference evidence="2" key="1">
    <citation type="journal article" date="2014" name="Front. Microbiol.">
        <title>High frequency of phylogenetically diverse reductive dehalogenase-homologous genes in deep subseafloor sedimentary metagenomes.</title>
        <authorList>
            <person name="Kawai M."/>
            <person name="Futagami T."/>
            <person name="Toyoda A."/>
            <person name="Takaki Y."/>
            <person name="Nishi S."/>
            <person name="Hori S."/>
            <person name="Arai W."/>
            <person name="Tsubouchi T."/>
            <person name="Morono Y."/>
            <person name="Uchiyama I."/>
            <person name="Ito T."/>
            <person name="Fujiyama A."/>
            <person name="Inagaki F."/>
            <person name="Takami H."/>
        </authorList>
    </citation>
    <scope>NUCLEOTIDE SEQUENCE</scope>
    <source>
        <strain evidence="2">Expedition CK06-06</strain>
    </source>
</reference>
<dbReference type="Pfam" id="PF13240">
    <property type="entry name" value="Zn_Ribbon_1"/>
    <property type="match status" value="1"/>
</dbReference>
<feature type="domain" description="Zinc-ribbon" evidence="1">
    <location>
        <begin position="6"/>
        <end position="27"/>
    </location>
</feature>
<evidence type="ECO:0000259" key="1">
    <source>
        <dbReference type="Pfam" id="PF13240"/>
    </source>
</evidence>
<feature type="non-terminal residue" evidence="2">
    <location>
        <position position="110"/>
    </location>
</feature>
<gene>
    <name evidence="2" type="ORF">S01H1_53003</name>
</gene>
<comment type="caution">
    <text evidence="2">The sequence shown here is derived from an EMBL/GenBank/DDBJ whole genome shotgun (WGS) entry which is preliminary data.</text>
</comment>